<name>A0A917DPS2_9BACL</name>
<dbReference type="NCBIfam" id="TIGR00084">
    <property type="entry name" value="ruvA"/>
    <property type="match status" value="1"/>
</dbReference>
<dbReference type="GO" id="GO:0009378">
    <property type="term" value="F:four-way junction helicase activity"/>
    <property type="evidence" value="ECO:0007669"/>
    <property type="project" value="InterPro"/>
</dbReference>
<dbReference type="AlphaFoldDB" id="A0A917DPS2"/>
<proteinExistence type="inferred from homology"/>
<evidence type="ECO:0000313" key="8">
    <source>
        <dbReference type="EMBL" id="GGD54732.1"/>
    </source>
</evidence>
<dbReference type="InterPro" id="IPR013849">
    <property type="entry name" value="DNA_helicase_Holl-junc_RuvA_I"/>
</dbReference>
<dbReference type="Pfam" id="PF07499">
    <property type="entry name" value="RuvA_C"/>
    <property type="match status" value="1"/>
</dbReference>
<dbReference type="GO" id="GO:0006281">
    <property type="term" value="P:DNA repair"/>
    <property type="evidence" value="ECO:0007669"/>
    <property type="project" value="UniProtKB-UniRule"/>
</dbReference>
<dbReference type="SUPFAM" id="SSF46929">
    <property type="entry name" value="DNA helicase RuvA subunit, C-terminal domain"/>
    <property type="match status" value="1"/>
</dbReference>
<dbReference type="Pfam" id="PF14520">
    <property type="entry name" value="HHH_5"/>
    <property type="match status" value="1"/>
</dbReference>
<reference evidence="8" key="1">
    <citation type="journal article" date="2014" name="Int. J. Syst. Evol. Microbiol.">
        <title>Complete genome sequence of Corynebacterium casei LMG S-19264T (=DSM 44701T), isolated from a smear-ripened cheese.</title>
        <authorList>
            <consortium name="US DOE Joint Genome Institute (JGI-PGF)"/>
            <person name="Walter F."/>
            <person name="Albersmeier A."/>
            <person name="Kalinowski J."/>
            <person name="Ruckert C."/>
        </authorList>
    </citation>
    <scope>NUCLEOTIDE SEQUENCE</scope>
    <source>
        <strain evidence="8">CGMCC 1.15178</strain>
    </source>
</reference>
<keyword evidence="3 6" id="KW-0238">DNA-binding</keyword>
<evidence type="ECO:0000256" key="4">
    <source>
        <dbReference type="ARBA" id="ARBA00023172"/>
    </source>
</evidence>
<dbReference type="RefSeq" id="WP_188989782.1">
    <property type="nucleotide sequence ID" value="NZ_BMHP01000001.1"/>
</dbReference>
<dbReference type="GO" id="GO:0005524">
    <property type="term" value="F:ATP binding"/>
    <property type="evidence" value="ECO:0007669"/>
    <property type="project" value="InterPro"/>
</dbReference>
<feature type="domain" description="Helix-hairpin-helix DNA-binding motif class 1" evidence="7">
    <location>
        <begin position="71"/>
        <end position="90"/>
    </location>
</feature>
<keyword evidence="4 6" id="KW-0233">DNA recombination</keyword>
<accession>A0A917DPS2</accession>
<comment type="similarity">
    <text evidence="6">Belongs to the RuvA family.</text>
</comment>
<dbReference type="CDD" id="cd14332">
    <property type="entry name" value="UBA_RuvA_C"/>
    <property type="match status" value="1"/>
</dbReference>
<dbReference type="Gene3D" id="2.40.50.140">
    <property type="entry name" value="Nucleic acid-binding proteins"/>
    <property type="match status" value="1"/>
</dbReference>
<dbReference type="InterPro" id="IPR000085">
    <property type="entry name" value="RuvA"/>
</dbReference>
<evidence type="ECO:0000256" key="3">
    <source>
        <dbReference type="ARBA" id="ARBA00023125"/>
    </source>
</evidence>
<keyword evidence="8" id="KW-0067">ATP-binding</keyword>
<comment type="caution">
    <text evidence="6">Lacks conserved residue(s) required for the propagation of feature annotation.</text>
</comment>
<protein>
    <recommendedName>
        <fullName evidence="6">Holliday junction branch migration complex subunit RuvA</fullName>
    </recommendedName>
</protein>
<keyword evidence="8" id="KW-0347">Helicase</keyword>
<keyword evidence="2 6" id="KW-0227">DNA damage</keyword>
<evidence type="ECO:0000259" key="7">
    <source>
        <dbReference type="SMART" id="SM00278"/>
    </source>
</evidence>
<dbReference type="Proteomes" id="UP000612456">
    <property type="component" value="Unassembled WGS sequence"/>
</dbReference>
<evidence type="ECO:0000313" key="9">
    <source>
        <dbReference type="Proteomes" id="UP000612456"/>
    </source>
</evidence>
<comment type="subcellular location">
    <subcellularLocation>
        <location evidence="6">Cytoplasm</location>
    </subcellularLocation>
</comment>
<keyword evidence="8" id="KW-0378">Hydrolase</keyword>
<sequence>MIDFVKGRVVHLDAEYVVVDVRDIGYRVFTPNPYAFAASEEAVTIYTHHHVREDATLLFGFQSREEQSMFRRLLEVSGIGPRVALGILAGGRPETIIAAIQQENVAFLMKLPGIGKKTAQRMILDLKDKLAAVSTGIGNNGAWSPEDELVAAGSAEGGAVWQEAREALGALGYTPAELDRAWHGLQGTVAADETVDALMKRALQQLFKG</sequence>
<dbReference type="InterPro" id="IPR003583">
    <property type="entry name" value="Hlx-hairpin-Hlx_DNA-bd_motif"/>
</dbReference>
<dbReference type="SMART" id="SM00278">
    <property type="entry name" value="HhH1"/>
    <property type="match status" value="2"/>
</dbReference>
<keyword evidence="1 6" id="KW-0963">Cytoplasm</keyword>
<dbReference type="GO" id="GO:0000400">
    <property type="term" value="F:four-way junction DNA binding"/>
    <property type="evidence" value="ECO:0007669"/>
    <property type="project" value="UniProtKB-UniRule"/>
</dbReference>
<organism evidence="8 9">
    <name type="scientific">Paenibacillus nasutitermitis</name>
    <dbReference type="NCBI Taxonomy" id="1652958"/>
    <lineage>
        <taxon>Bacteria</taxon>
        <taxon>Bacillati</taxon>
        <taxon>Bacillota</taxon>
        <taxon>Bacilli</taxon>
        <taxon>Bacillales</taxon>
        <taxon>Paenibacillaceae</taxon>
        <taxon>Paenibacillus</taxon>
    </lineage>
</organism>
<dbReference type="HAMAP" id="MF_00031">
    <property type="entry name" value="DNA_HJ_migration_RuvA"/>
    <property type="match status" value="1"/>
</dbReference>
<dbReference type="InterPro" id="IPR011114">
    <property type="entry name" value="RuvA_C"/>
</dbReference>
<dbReference type="InterPro" id="IPR036267">
    <property type="entry name" value="RuvA_C_sf"/>
</dbReference>
<comment type="caution">
    <text evidence="8">The sequence shown here is derived from an EMBL/GenBank/DDBJ whole genome shotgun (WGS) entry which is preliminary data.</text>
</comment>
<dbReference type="GO" id="GO:0006310">
    <property type="term" value="P:DNA recombination"/>
    <property type="evidence" value="ECO:0007669"/>
    <property type="project" value="UniProtKB-UniRule"/>
</dbReference>
<dbReference type="Pfam" id="PF01330">
    <property type="entry name" value="RuvA_N"/>
    <property type="match status" value="1"/>
</dbReference>
<dbReference type="GO" id="GO:0005737">
    <property type="term" value="C:cytoplasm"/>
    <property type="evidence" value="ECO:0007669"/>
    <property type="project" value="UniProtKB-SubCell"/>
</dbReference>
<gene>
    <name evidence="6 8" type="primary">ruvA</name>
    <name evidence="8" type="ORF">GCM10010911_10490</name>
</gene>
<reference evidence="8" key="2">
    <citation type="submission" date="2020-09" db="EMBL/GenBank/DDBJ databases">
        <authorList>
            <person name="Sun Q."/>
            <person name="Zhou Y."/>
        </authorList>
    </citation>
    <scope>NUCLEOTIDE SEQUENCE</scope>
    <source>
        <strain evidence="8">CGMCC 1.15178</strain>
    </source>
</reference>
<dbReference type="InterPro" id="IPR010994">
    <property type="entry name" value="RuvA_2-like"/>
</dbReference>
<comment type="subunit">
    <text evidence="6">Homotetramer. Forms an RuvA(8)-RuvB(12)-Holliday junction (HJ) complex. HJ DNA is sandwiched between 2 RuvA tetramers; dsDNA enters through RuvA and exits via RuvB. An RuvB hexamer assembles on each DNA strand where it exits the tetramer. Each RuvB hexamer is contacted by two RuvA subunits (via domain III) on 2 adjacent RuvB subunits; this complex drives branch migration. In the full resolvosome a probable DNA-RuvA(4)-RuvB(12)-RuvC(2) complex forms which resolves the HJ.</text>
</comment>
<feature type="region of interest" description="Domain III" evidence="6">
    <location>
        <begin position="155"/>
        <end position="209"/>
    </location>
</feature>
<evidence type="ECO:0000256" key="2">
    <source>
        <dbReference type="ARBA" id="ARBA00022763"/>
    </source>
</evidence>
<dbReference type="Gene3D" id="1.10.150.20">
    <property type="entry name" value="5' to 3' exonuclease, C-terminal subdomain"/>
    <property type="match status" value="1"/>
</dbReference>
<evidence type="ECO:0000256" key="1">
    <source>
        <dbReference type="ARBA" id="ARBA00022490"/>
    </source>
</evidence>
<comment type="domain">
    <text evidence="6">Has three domains with a flexible linker between the domains II and III and assumes an 'L' shape. Domain III is highly mobile and contacts RuvB.</text>
</comment>
<dbReference type="Gene3D" id="1.10.8.10">
    <property type="entry name" value="DNA helicase RuvA subunit, C-terminal domain"/>
    <property type="match status" value="1"/>
</dbReference>
<keyword evidence="8" id="KW-0547">Nucleotide-binding</keyword>
<dbReference type="SUPFAM" id="SSF50249">
    <property type="entry name" value="Nucleic acid-binding proteins"/>
    <property type="match status" value="1"/>
</dbReference>
<dbReference type="GO" id="GO:0009379">
    <property type="term" value="C:Holliday junction helicase complex"/>
    <property type="evidence" value="ECO:0007669"/>
    <property type="project" value="InterPro"/>
</dbReference>
<dbReference type="SUPFAM" id="SSF47781">
    <property type="entry name" value="RuvA domain 2-like"/>
    <property type="match status" value="1"/>
</dbReference>
<dbReference type="EMBL" id="BMHP01000001">
    <property type="protein sequence ID" value="GGD54732.1"/>
    <property type="molecule type" value="Genomic_DNA"/>
</dbReference>
<evidence type="ECO:0000256" key="5">
    <source>
        <dbReference type="ARBA" id="ARBA00023204"/>
    </source>
</evidence>
<keyword evidence="9" id="KW-1185">Reference proteome</keyword>
<feature type="domain" description="Helix-hairpin-helix DNA-binding motif class 1" evidence="7">
    <location>
        <begin position="106"/>
        <end position="125"/>
    </location>
</feature>
<keyword evidence="5 6" id="KW-0234">DNA repair</keyword>
<dbReference type="GO" id="GO:0048476">
    <property type="term" value="C:Holliday junction resolvase complex"/>
    <property type="evidence" value="ECO:0007669"/>
    <property type="project" value="UniProtKB-UniRule"/>
</dbReference>
<comment type="function">
    <text evidence="6">The RuvA-RuvB-RuvC complex processes Holliday junction (HJ) DNA during genetic recombination and DNA repair, while the RuvA-RuvB complex plays an important role in the rescue of blocked DNA replication forks via replication fork reversal (RFR). RuvA specifically binds to HJ cruciform DNA, conferring on it an open structure. The RuvB hexamer acts as an ATP-dependent pump, pulling dsDNA into and through the RuvAB complex. HJ branch migration allows RuvC to scan DNA until it finds its consensus sequence, where it cleaves and resolves the cruciform DNA.</text>
</comment>
<dbReference type="InterPro" id="IPR012340">
    <property type="entry name" value="NA-bd_OB-fold"/>
</dbReference>
<evidence type="ECO:0000256" key="6">
    <source>
        <dbReference type="HAMAP-Rule" id="MF_00031"/>
    </source>
</evidence>